<comment type="catalytic activity">
    <reaction evidence="1 8">
        <text>Exonucleolytic cleavage in the 3'- to 5'-direction to yield nucleoside 5'-phosphates.</text>
        <dbReference type="EC" id="3.1.13.1"/>
    </reaction>
</comment>
<keyword evidence="7 8" id="KW-0694">RNA-binding</keyword>
<evidence type="ECO:0000256" key="3">
    <source>
        <dbReference type="ARBA" id="ARBA00022490"/>
    </source>
</evidence>
<feature type="domain" description="S1 motif" evidence="10">
    <location>
        <begin position="641"/>
        <end position="721"/>
    </location>
</feature>
<dbReference type="GO" id="GO:0008859">
    <property type="term" value="F:exoribonuclease II activity"/>
    <property type="evidence" value="ECO:0007669"/>
    <property type="project" value="UniProtKB-UniRule"/>
</dbReference>
<dbReference type="InterPro" id="IPR040476">
    <property type="entry name" value="CSD2"/>
</dbReference>
<dbReference type="GO" id="GO:0003723">
    <property type="term" value="F:RNA binding"/>
    <property type="evidence" value="ECO:0007669"/>
    <property type="project" value="UniProtKB-UniRule"/>
</dbReference>
<dbReference type="Pfam" id="PF08206">
    <property type="entry name" value="OB_RNB"/>
    <property type="match status" value="1"/>
</dbReference>
<dbReference type="InterPro" id="IPR012340">
    <property type="entry name" value="NA-bd_OB-fold"/>
</dbReference>
<keyword evidence="5 8" id="KW-0378">Hydrolase</keyword>
<evidence type="ECO:0000256" key="9">
    <source>
        <dbReference type="SAM" id="MobiDB-lite"/>
    </source>
</evidence>
<organism evidence="11 12">
    <name type="scientific">Lacticaseibacillus paracasei NRIC 0644</name>
    <dbReference type="NCBI Taxonomy" id="1435038"/>
    <lineage>
        <taxon>Bacteria</taxon>
        <taxon>Bacillati</taxon>
        <taxon>Bacillota</taxon>
        <taxon>Bacilli</taxon>
        <taxon>Lactobacillales</taxon>
        <taxon>Lactobacillaceae</taxon>
        <taxon>Lacticaseibacillus</taxon>
    </lineage>
</organism>
<dbReference type="SMART" id="SM00955">
    <property type="entry name" value="RNB"/>
    <property type="match status" value="1"/>
</dbReference>
<proteinExistence type="inferred from homology"/>
<dbReference type="EC" id="3.1.13.1" evidence="8"/>
<comment type="similarity">
    <text evidence="8">Belongs to the RNR ribonuclease family. RNase R subfamily.</text>
</comment>
<dbReference type="SMART" id="SM00316">
    <property type="entry name" value="S1"/>
    <property type="match status" value="1"/>
</dbReference>
<evidence type="ECO:0000256" key="4">
    <source>
        <dbReference type="ARBA" id="ARBA00022722"/>
    </source>
</evidence>
<dbReference type="CDD" id="cd04471">
    <property type="entry name" value="S1_RNase_R"/>
    <property type="match status" value="1"/>
</dbReference>
<dbReference type="NCBIfam" id="TIGR02063">
    <property type="entry name" value="RNase_R"/>
    <property type="match status" value="1"/>
</dbReference>
<dbReference type="GeneID" id="57089624"/>
<evidence type="ECO:0000256" key="7">
    <source>
        <dbReference type="ARBA" id="ARBA00022884"/>
    </source>
</evidence>
<keyword evidence="3 8" id="KW-0963">Cytoplasm</keyword>
<feature type="compositionally biased region" description="Low complexity" evidence="9">
    <location>
        <begin position="747"/>
        <end position="764"/>
    </location>
</feature>
<dbReference type="InterPro" id="IPR050180">
    <property type="entry name" value="RNR_Ribonuclease"/>
</dbReference>
<dbReference type="InterPro" id="IPR003029">
    <property type="entry name" value="S1_domain"/>
</dbReference>
<dbReference type="Pfam" id="PF00773">
    <property type="entry name" value="RNB"/>
    <property type="match status" value="1"/>
</dbReference>
<comment type="function">
    <text evidence="8">3'-5' exoribonuclease that releases 5'-nucleoside monophosphates and is involved in maturation of structured RNAs.</text>
</comment>
<dbReference type="GO" id="GO:0006402">
    <property type="term" value="P:mRNA catabolic process"/>
    <property type="evidence" value="ECO:0007669"/>
    <property type="project" value="TreeGrafter"/>
</dbReference>
<dbReference type="NCBIfam" id="TIGR00358">
    <property type="entry name" value="3_prime_RNase"/>
    <property type="match status" value="1"/>
</dbReference>
<evidence type="ECO:0000259" key="10">
    <source>
        <dbReference type="PROSITE" id="PS50126"/>
    </source>
</evidence>
<protein>
    <recommendedName>
        <fullName evidence="8">Ribonuclease R</fullName>
        <shortName evidence="8">RNase R</shortName>
        <ecNumber evidence="8">3.1.13.1</ecNumber>
    </recommendedName>
</protein>
<dbReference type="InterPro" id="IPR013223">
    <property type="entry name" value="RNase_B_OB_dom"/>
</dbReference>
<comment type="subcellular location">
    <subcellularLocation>
        <location evidence="2 8">Cytoplasm</location>
    </subcellularLocation>
</comment>
<dbReference type="PANTHER" id="PTHR23355:SF9">
    <property type="entry name" value="DIS3-LIKE EXONUCLEASE 2"/>
    <property type="match status" value="1"/>
</dbReference>
<keyword evidence="6 8" id="KW-0269">Exonuclease</keyword>
<dbReference type="InterPro" id="IPR004476">
    <property type="entry name" value="RNase_II/RNase_R"/>
</dbReference>
<dbReference type="InterPro" id="IPR011805">
    <property type="entry name" value="RNase_R"/>
</dbReference>
<dbReference type="GO" id="GO:0005829">
    <property type="term" value="C:cytosol"/>
    <property type="evidence" value="ECO:0007669"/>
    <property type="project" value="TreeGrafter"/>
</dbReference>
<feature type="compositionally biased region" description="Basic residues" evidence="9">
    <location>
        <begin position="778"/>
        <end position="789"/>
    </location>
</feature>
<evidence type="ECO:0000256" key="1">
    <source>
        <dbReference type="ARBA" id="ARBA00001849"/>
    </source>
</evidence>
<comment type="caution">
    <text evidence="11">The sequence shown here is derived from an EMBL/GenBank/DDBJ whole genome shotgun (WGS) entry which is preliminary data.</text>
</comment>
<dbReference type="InterPro" id="IPR011129">
    <property type="entry name" value="CSD"/>
</dbReference>
<dbReference type="Proteomes" id="UP000032552">
    <property type="component" value="Unassembled WGS sequence"/>
</dbReference>
<dbReference type="RefSeq" id="WP_003564282.1">
    <property type="nucleotide sequence ID" value="NZ_BAYM01000080.1"/>
</dbReference>
<evidence type="ECO:0000256" key="8">
    <source>
        <dbReference type="HAMAP-Rule" id="MF_01895"/>
    </source>
</evidence>
<dbReference type="SMART" id="SM00357">
    <property type="entry name" value="CSP"/>
    <property type="match status" value="1"/>
</dbReference>
<feature type="region of interest" description="Disordered" evidence="9">
    <location>
        <begin position="721"/>
        <end position="789"/>
    </location>
</feature>
<dbReference type="InterPro" id="IPR001900">
    <property type="entry name" value="RNase_II/R"/>
</dbReference>
<dbReference type="Pfam" id="PF17876">
    <property type="entry name" value="CSD2"/>
    <property type="match status" value="1"/>
</dbReference>
<sequence>MTTVGHIRNELLATFRKNPKIDYSVQTLSRALKLNEGTDFKTLVQALTGMENDNLIHPISEGRYAWGGTPKVLTGIFHGNEKGFGFVAIEDQDNDVYVPSTSTDFALDGDTVEVRIVREARPNDTRGPEGEITKVVERSLTTLVGEFKPFSDKDRAKSGFIGMVVSHEKKLKNFPVYVKDTGTMPQLGDMTVTEITEFPNEHHPKLMYGMVVETLGNKNDPGVDIMSLVMQNHIKTEFPDEVMTQTNDIPDHVTPEERVNRKDITDQAVVTIDGDDSKDFDDAVVVWKLPNGNFHLGVHIADVSHYVTEGSALDKEAFDRGTSTYLVDRVIPMLPFRLSNGICSLNPGVDRLAMSCDMEIDQDGHVVNHEIYQSIIKSHARMTYNNVNKIVTDHDPEVMAEYQELVPMFEDMVQLHQILYKMRHARGAIDFEENEAKIIVDDMGHPTDIVLRERGVSERMIESFMLAANETVAEHYNKQHLPFLYRVHETPDADRIKEFMEFIASFGITVPMKKGKEITPKQLQDVVTDVTGTPEEAMVSVKMLRSLKQARYSPDPLGHFGLAAKYYCHFTSPIRRYPDLVAHRLIRDYAVEGTGDDIKASWNKKLPDIAAQASMAERRSIDAERAVDDLKKAEFMADKVGEEFDAVVSGVTSFGMFVALPNTVEGLVHITRMTDDYYSFIDSQMALVGERTKRTYRIGQSLRVKLDNVDIDQRQVDFSLIPDENTPTSDLGKFVKKEDRRERRPNGNKPGFGNNNHGGPNRNQHNNRPRKPAGAPHQGKHYNAKRGTK</sequence>
<evidence type="ECO:0000256" key="5">
    <source>
        <dbReference type="ARBA" id="ARBA00022801"/>
    </source>
</evidence>
<feature type="compositionally biased region" description="Basic and acidic residues" evidence="9">
    <location>
        <begin position="733"/>
        <end position="745"/>
    </location>
</feature>
<dbReference type="AlphaFoldDB" id="A0A0C9QCV5"/>
<keyword evidence="4 8" id="KW-0540">Nuclease</keyword>
<name>A0A0C9QCV5_LACPA</name>
<evidence type="ECO:0000313" key="12">
    <source>
        <dbReference type="Proteomes" id="UP000032552"/>
    </source>
</evidence>
<dbReference type="HAMAP" id="MF_01895">
    <property type="entry name" value="RNase_R"/>
    <property type="match status" value="1"/>
</dbReference>
<dbReference type="Gene3D" id="2.40.50.140">
    <property type="entry name" value="Nucleic acid-binding proteins"/>
    <property type="match status" value="2"/>
</dbReference>
<dbReference type="PROSITE" id="PS50126">
    <property type="entry name" value="S1"/>
    <property type="match status" value="1"/>
</dbReference>
<accession>A0A0C9QCV5</accession>
<evidence type="ECO:0000256" key="6">
    <source>
        <dbReference type="ARBA" id="ARBA00022839"/>
    </source>
</evidence>
<dbReference type="Pfam" id="PF00575">
    <property type="entry name" value="S1"/>
    <property type="match status" value="1"/>
</dbReference>
<evidence type="ECO:0000313" key="11">
    <source>
        <dbReference type="EMBL" id="GAN36498.1"/>
    </source>
</evidence>
<dbReference type="SUPFAM" id="SSF50249">
    <property type="entry name" value="Nucleic acid-binding proteins"/>
    <property type="match status" value="4"/>
</dbReference>
<dbReference type="PANTHER" id="PTHR23355">
    <property type="entry name" value="RIBONUCLEASE"/>
    <property type="match status" value="1"/>
</dbReference>
<dbReference type="EMBL" id="BAYM01000080">
    <property type="protein sequence ID" value="GAN36498.1"/>
    <property type="molecule type" value="Genomic_DNA"/>
</dbReference>
<reference evidence="12" key="1">
    <citation type="submission" date="2014-05" db="EMBL/GenBank/DDBJ databases">
        <title>Whole genome sequencing of Lactobacillus casei NRIC0644.</title>
        <authorList>
            <person name="Atarashi H."/>
            <person name="Yoshida Y."/>
            <person name="Fujimura S."/>
            <person name="Tanaka N."/>
            <person name="Shiwa Y."/>
            <person name="Yoshikawa H."/>
            <person name="Okada S."/>
            <person name="Nakagawa J."/>
        </authorList>
    </citation>
    <scope>NUCLEOTIDE SEQUENCE [LARGE SCALE GENOMIC DNA]</scope>
    <source>
        <strain evidence="12">NRIC0644</strain>
    </source>
</reference>
<evidence type="ECO:0000256" key="2">
    <source>
        <dbReference type="ARBA" id="ARBA00004496"/>
    </source>
</evidence>
<gene>
    <name evidence="8" type="primary">rnr</name>
    <name evidence="11" type="ORF">LC0644_1087</name>
</gene>